<comment type="caution">
    <text evidence="1">The sequence shown here is derived from an EMBL/GenBank/DDBJ whole genome shotgun (WGS) entry which is preliminary data.</text>
</comment>
<name>A0AAP0NTW2_9MAGN</name>
<evidence type="ECO:0000313" key="1">
    <source>
        <dbReference type="EMBL" id="KAK9116381.1"/>
    </source>
</evidence>
<dbReference type="EMBL" id="JBBNAE010000006">
    <property type="protein sequence ID" value="KAK9116381.1"/>
    <property type="molecule type" value="Genomic_DNA"/>
</dbReference>
<organism evidence="1 2">
    <name type="scientific">Stephania japonica</name>
    <dbReference type="NCBI Taxonomy" id="461633"/>
    <lineage>
        <taxon>Eukaryota</taxon>
        <taxon>Viridiplantae</taxon>
        <taxon>Streptophyta</taxon>
        <taxon>Embryophyta</taxon>
        <taxon>Tracheophyta</taxon>
        <taxon>Spermatophyta</taxon>
        <taxon>Magnoliopsida</taxon>
        <taxon>Ranunculales</taxon>
        <taxon>Menispermaceae</taxon>
        <taxon>Menispermoideae</taxon>
        <taxon>Cissampelideae</taxon>
        <taxon>Stephania</taxon>
    </lineage>
</organism>
<protein>
    <submittedName>
        <fullName evidence="1">Uncharacterized protein</fullName>
    </submittedName>
</protein>
<dbReference type="AlphaFoldDB" id="A0AAP0NTW2"/>
<gene>
    <name evidence="1" type="ORF">Sjap_015328</name>
</gene>
<evidence type="ECO:0000313" key="2">
    <source>
        <dbReference type="Proteomes" id="UP001417504"/>
    </source>
</evidence>
<reference evidence="1 2" key="1">
    <citation type="submission" date="2024-01" db="EMBL/GenBank/DDBJ databases">
        <title>Genome assemblies of Stephania.</title>
        <authorList>
            <person name="Yang L."/>
        </authorList>
    </citation>
    <scope>NUCLEOTIDE SEQUENCE [LARGE SCALE GENOMIC DNA]</scope>
    <source>
        <strain evidence="1">QJT</strain>
        <tissue evidence="1">Leaf</tissue>
    </source>
</reference>
<accession>A0AAP0NTW2</accession>
<keyword evidence="2" id="KW-1185">Reference proteome</keyword>
<sequence>MRVLYGRRNGDTVVLESSMVLQNFKNYKMTFSIACTPSNNSLGVLISPKITIEWANLEAGFEQGGDSKGVISLAKSNWGWLGCRKLAGGLPSYRNSSCANVATLPGEILEQDLSLLENLGYQKLAGGQPAHRNSRVHAIGTPPTMTRTV</sequence>
<dbReference type="Proteomes" id="UP001417504">
    <property type="component" value="Unassembled WGS sequence"/>
</dbReference>
<proteinExistence type="predicted"/>